<evidence type="ECO:0000256" key="1">
    <source>
        <dbReference type="SAM" id="MobiDB-lite"/>
    </source>
</evidence>
<evidence type="ECO:0000313" key="4">
    <source>
        <dbReference type="Proteomes" id="UP000639396"/>
    </source>
</evidence>
<protein>
    <recommendedName>
        <fullName evidence="5">Copper amine oxidase-like N-terminal domain-containing protein</fullName>
    </recommendedName>
</protein>
<sequence>MAGTWKRITVMASLVLIVSLIASLTAFAAADKRFDAKNGNYVTISSYVETQKIKDVGYGETMYVVSAPVTITFHGELSDEASIAKWVDDESLEYVEIKDNKAVLTEAVDYGVFPVFKGEARGDNDAIILKVVAGTEEASKPEPAPAPETAAQSATANPTASKVLVNGKEVSFEAYNINDNNYFKLRDLAMAVNGTEKNFEVSWDAVQNAIALTTQKGYTPDGSELAASGEKASKQVTQTTAKVTLDGKGVQITAYHIDGNNYFKLRDVAKLMNIGITWDAAAGSIGIDTKAAYADE</sequence>
<organism evidence="3 4">
    <name type="scientific">Paenibacillus oceani</name>
    <dbReference type="NCBI Taxonomy" id="2772510"/>
    <lineage>
        <taxon>Bacteria</taxon>
        <taxon>Bacillati</taxon>
        <taxon>Bacillota</taxon>
        <taxon>Bacilli</taxon>
        <taxon>Bacillales</taxon>
        <taxon>Paenibacillaceae</taxon>
        <taxon>Paenibacillus</taxon>
    </lineage>
</organism>
<accession>A0A927C5Q9</accession>
<dbReference type="RefSeq" id="WP_190923885.1">
    <property type="nucleotide sequence ID" value="NZ_JACXJA010000001.1"/>
</dbReference>
<evidence type="ECO:0000256" key="2">
    <source>
        <dbReference type="SAM" id="SignalP"/>
    </source>
</evidence>
<evidence type="ECO:0000313" key="3">
    <source>
        <dbReference type="EMBL" id="MBD2860618.1"/>
    </source>
</evidence>
<reference evidence="3" key="1">
    <citation type="submission" date="2020-09" db="EMBL/GenBank/DDBJ databases">
        <title>A novel bacterium of genus Paenibacillus, isolated from South China Sea.</title>
        <authorList>
            <person name="Huang H."/>
            <person name="Mo K."/>
            <person name="Hu Y."/>
        </authorList>
    </citation>
    <scope>NUCLEOTIDE SEQUENCE</scope>
    <source>
        <strain evidence="3">IB182363</strain>
    </source>
</reference>
<dbReference type="AlphaFoldDB" id="A0A927C5Q9"/>
<dbReference type="EMBL" id="JACXJA010000001">
    <property type="protein sequence ID" value="MBD2860618.1"/>
    <property type="molecule type" value="Genomic_DNA"/>
</dbReference>
<proteinExistence type="predicted"/>
<feature type="region of interest" description="Disordered" evidence="1">
    <location>
        <begin position="138"/>
        <end position="158"/>
    </location>
</feature>
<keyword evidence="2" id="KW-0732">Signal</keyword>
<dbReference type="Proteomes" id="UP000639396">
    <property type="component" value="Unassembled WGS sequence"/>
</dbReference>
<evidence type="ECO:0008006" key="5">
    <source>
        <dbReference type="Google" id="ProtNLM"/>
    </source>
</evidence>
<feature type="chain" id="PRO_5037297484" description="Copper amine oxidase-like N-terminal domain-containing protein" evidence="2">
    <location>
        <begin position="29"/>
        <end position="296"/>
    </location>
</feature>
<feature type="signal peptide" evidence="2">
    <location>
        <begin position="1"/>
        <end position="28"/>
    </location>
</feature>
<comment type="caution">
    <text evidence="3">The sequence shown here is derived from an EMBL/GenBank/DDBJ whole genome shotgun (WGS) entry which is preliminary data.</text>
</comment>
<gene>
    <name evidence="3" type="ORF">IDH45_01275</name>
</gene>
<name>A0A927C5Q9_9BACL</name>
<keyword evidence="4" id="KW-1185">Reference proteome</keyword>
<feature type="compositionally biased region" description="Low complexity" evidence="1">
    <location>
        <begin position="147"/>
        <end position="156"/>
    </location>
</feature>